<evidence type="ECO:0008006" key="4">
    <source>
        <dbReference type="Google" id="ProtNLM"/>
    </source>
</evidence>
<gene>
    <name evidence="2" type="ORF">L207DRAFT_538785</name>
</gene>
<feature type="signal peptide" evidence="1">
    <location>
        <begin position="1"/>
        <end position="19"/>
    </location>
</feature>
<sequence length="565" mass="63444">MDPFSIRLSALTFLSTAAAVEQKVESLRDADKTLRAVLEELSDFQTLVQQVNILVDQYQAEIPEQQRADLTRLLGRARSKLEEIDVIVEGVTKKGGGGVVKAKKLQWVRRESKVAALQMGLNDLKLTLVILLNSITTSCCLRLQTTLVGSNVQNTSVSSGSQAKQMHGRQEVAKAPFLSRTNILRISTQLNPDSSKVENTRSKGEKFSQVCLSCSKAAIATRYKRQPVIRISLLQKRLLLPDFNDGQEYAYLDSMVSSWQAETTNISIKVLPEPNIPNLELRVRGFRPSSSFDPYTSWSSFDDQLGLLPSRTACTRPYAIPYTDYVECGKLEMWAKESLRWKLERYKNSAGRSLLSTLGLEGRKVFRNNKLIDAAFTFTALSWVATSQIFASRRNYDTTSERNVPAAIPSKTPRHLNLERDHRPHIAQSPKHASDSQARKFADDEINGISSCPAAIRCQLSLLCFERARELEHDVLIGLQTLILSQTQPISDAERLLVAYISLALMMDAYEKYLAQFEDLRQQEPFRRCLHLVEALAAELGFLLRGATMRDFLHEVAGGMEKGAR</sequence>
<keyword evidence="1" id="KW-0732">Signal</keyword>
<dbReference type="Proteomes" id="UP000235786">
    <property type="component" value="Unassembled WGS sequence"/>
</dbReference>
<evidence type="ECO:0000313" key="2">
    <source>
        <dbReference type="EMBL" id="PMD29607.1"/>
    </source>
</evidence>
<name>A0A2J6QTK9_HYAVF</name>
<dbReference type="EMBL" id="KZ613973">
    <property type="protein sequence ID" value="PMD29607.1"/>
    <property type="molecule type" value="Genomic_DNA"/>
</dbReference>
<evidence type="ECO:0000313" key="3">
    <source>
        <dbReference type="Proteomes" id="UP000235786"/>
    </source>
</evidence>
<reference evidence="2 3" key="1">
    <citation type="submission" date="2016-04" db="EMBL/GenBank/DDBJ databases">
        <title>A degradative enzymes factory behind the ericoid mycorrhizal symbiosis.</title>
        <authorList>
            <consortium name="DOE Joint Genome Institute"/>
            <person name="Martino E."/>
            <person name="Morin E."/>
            <person name="Grelet G."/>
            <person name="Kuo A."/>
            <person name="Kohler A."/>
            <person name="Daghino S."/>
            <person name="Barry K."/>
            <person name="Choi C."/>
            <person name="Cichocki N."/>
            <person name="Clum A."/>
            <person name="Copeland A."/>
            <person name="Hainaut M."/>
            <person name="Haridas S."/>
            <person name="Labutti K."/>
            <person name="Lindquist E."/>
            <person name="Lipzen A."/>
            <person name="Khouja H.-R."/>
            <person name="Murat C."/>
            <person name="Ohm R."/>
            <person name="Olson A."/>
            <person name="Spatafora J."/>
            <person name="Veneault-Fourrey C."/>
            <person name="Henrissat B."/>
            <person name="Grigoriev I."/>
            <person name="Martin F."/>
            <person name="Perotto S."/>
        </authorList>
    </citation>
    <scope>NUCLEOTIDE SEQUENCE [LARGE SCALE GENOMIC DNA]</scope>
    <source>
        <strain evidence="2 3">F</strain>
    </source>
</reference>
<evidence type="ECO:0000256" key="1">
    <source>
        <dbReference type="SAM" id="SignalP"/>
    </source>
</evidence>
<keyword evidence="3" id="KW-1185">Reference proteome</keyword>
<proteinExistence type="predicted"/>
<dbReference type="AlphaFoldDB" id="A0A2J6QTK9"/>
<dbReference type="OrthoDB" id="195446at2759"/>
<protein>
    <recommendedName>
        <fullName evidence="4">Fungal N-terminal domain-containing protein</fullName>
    </recommendedName>
</protein>
<feature type="chain" id="PRO_5014425446" description="Fungal N-terminal domain-containing protein" evidence="1">
    <location>
        <begin position="20"/>
        <end position="565"/>
    </location>
</feature>
<organism evidence="2 3">
    <name type="scientific">Hyaloscypha variabilis (strain UAMH 11265 / GT02V1 / F)</name>
    <name type="common">Meliniomyces variabilis</name>
    <dbReference type="NCBI Taxonomy" id="1149755"/>
    <lineage>
        <taxon>Eukaryota</taxon>
        <taxon>Fungi</taxon>
        <taxon>Dikarya</taxon>
        <taxon>Ascomycota</taxon>
        <taxon>Pezizomycotina</taxon>
        <taxon>Leotiomycetes</taxon>
        <taxon>Helotiales</taxon>
        <taxon>Hyaloscyphaceae</taxon>
        <taxon>Hyaloscypha</taxon>
        <taxon>Hyaloscypha variabilis</taxon>
    </lineage>
</organism>
<accession>A0A2J6QTK9</accession>